<dbReference type="RefSeq" id="WP_194451813.1">
    <property type="nucleotide sequence ID" value="NZ_CP063849.1"/>
</dbReference>
<gene>
    <name evidence="1" type="ORF">IRI77_09400</name>
</gene>
<proteinExistence type="predicted"/>
<dbReference type="EMBL" id="CP063849">
    <property type="protein sequence ID" value="QOY90148.1"/>
    <property type="molecule type" value="Genomic_DNA"/>
</dbReference>
<reference evidence="1 2" key="1">
    <citation type="submission" date="2020-10" db="EMBL/GenBank/DDBJ databases">
        <title>Complete genome sequence of Paludibaculum fermentans P105T, a facultatively anaerobic acidobacterium capable of dissimilatory Fe(III) reduction.</title>
        <authorList>
            <person name="Dedysh S.N."/>
            <person name="Beletsky A.V."/>
            <person name="Kulichevskaya I.S."/>
            <person name="Mardanov A.V."/>
            <person name="Ravin N.V."/>
        </authorList>
    </citation>
    <scope>NUCLEOTIDE SEQUENCE [LARGE SCALE GENOMIC DNA]</scope>
    <source>
        <strain evidence="1 2">P105</strain>
    </source>
</reference>
<sequence>MERRTFLKAVPPALLWPWGGNAHAALPPVRAVPEPHFPNRLYQFVWRNWDLVNLDRMAQVVKAQPSDLAQLGSEMGLPAKRPVSADTQRRIYITVIKQNWHVLPEAQIIQLLGWDAERFEFTLKEDDFLEHKLGLAKPACEELRYTAPSAQERTKAAAIHSSLSRALPGGVKSLGQPRFAFVEQLSALEAGPGWQVQVPQGRSALAAAARRFGQAGGRGKRIEVVLTEAGSAGSFTVEPTAEGARITAVTERAAIRGLYALRSQQQWPAGKTSTKEIWAPRFLYSYFALYGDPLMEGDAAGLPDGYLDRAADGGADGVWIQGVLNTLAPAHRFPEFGKGWETRIRNLNALVERAGRYGLNIYLYLNEPRAMPAEFFAKHPGLKGTQDKNVFAMCTSTQEVRDWLRESIGHVFQKAPGLGGILTITMSENHTNCFSHGGAWGDRDPKATGCPRCSQRTGADTIAEFIQTLRDGVREHSRTAEIMSYDWGWGTPMAKSLIPKLPKDTSVISISEWSQPVFRGGVKTEVGEYSMSVVGPGPRASRNWKLAKERGLGAIAKTQFNNTWEISAVPYIPVLPLVLDHCENLAQEGITGVMASWTCGGYPSSNLRASSAYAFEPRPSRDQILMHEATRLYGVEGAKEAVSAWTVFSEAFQSFPYGVAIYVLPVQHGPANPLRLQPTGLAPGMILFPYDAYKSWKGAYPAETVRDLMAKLAKHWGDGVAILEKIRLAGKEAALELAIARTCHTHFESTANQLEFYLLRDEAPGAAAEREKQIRARLIAIAERERVLALQQYAVVREESLIGYEASNHYYYTPIDLLEKVLNCEQVMAELRGGAPIGSTKEKA</sequence>
<accession>A0A7S7NUU6</accession>
<dbReference type="Proteomes" id="UP000593892">
    <property type="component" value="Chromosome"/>
</dbReference>
<evidence type="ECO:0000313" key="1">
    <source>
        <dbReference type="EMBL" id="QOY90148.1"/>
    </source>
</evidence>
<dbReference type="SUPFAM" id="SSF51445">
    <property type="entry name" value="(Trans)glycosidases"/>
    <property type="match status" value="1"/>
</dbReference>
<dbReference type="KEGG" id="pfer:IRI77_09400"/>
<name>A0A7S7NUU6_PALFE</name>
<dbReference type="InterPro" id="IPR017853">
    <property type="entry name" value="GH"/>
</dbReference>
<dbReference type="AlphaFoldDB" id="A0A7S7NUU6"/>
<keyword evidence="2" id="KW-1185">Reference proteome</keyword>
<organism evidence="1 2">
    <name type="scientific">Paludibaculum fermentans</name>
    <dbReference type="NCBI Taxonomy" id="1473598"/>
    <lineage>
        <taxon>Bacteria</taxon>
        <taxon>Pseudomonadati</taxon>
        <taxon>Acidobacteriota</taxon>
        <taxon>Terriglobia</taxon>
        <taxon>Bryobacterales</taxon>
        <taxon>Bryobacteraceae</taxon>
        <taxon>Paludibaculum</taxon>
    </lineage>
</organism>
<protein>
    <submittedName>
        <fullName evidence="1">Uncharacterized protein</fullName>
    </submittedName>
</protein>
<evidence type="ECO:0000313" key="2">
    <source>
        <dbReference type="Proteomes" id="UP000593892"/>
    </source>
</evidence>